<dbReference type="Proteomes" id="UP000054928">
    <property type="component" value="Unassembled WGS sequence"/>
</dbReference>
<protein>
    <submittedName>
        <fullName evidence="1">Uncharacterized protein</fullName>
    </submittedName>
</protein>
<reference evidence="2" key="1">
    <citation type="submission" date="2014-09" db="EMBL/GenBank/DDBJ databases">
        <authorList>
            <person name="Sharma Rahul"/>
            <person name="Thines Marco"/>
        </authorList>
    </citation>
    <scope>NUCLEOTIDE SEQUENCE [LARGE SCALE GENOMIC DNA]</scope>
</reference>
<dbReference type="OMA" id="MAFRLGC"/>
<dbReference type="RefSeq" id="XP_024577405.1">
    <property type="nucleotide sequence ID" value="XM_024726761.1"/>
</dbReference>
<dbReference type="PANTHER" id="PTHR35506">
    <property type="entry name" value="OS02G0135600 PROTEIN"/>
    <property type="match status" value="1"/>
</dbReference>
<name>A0A0P1AJM0_PLAHL</name>
<evidence type="ECO:0000313" key="1">
    <source>
        <dbReference type="EMBL" id="CEG41036.1"/>
    </source>
</evidence>
<evidence type="ECO:0000313" key="2">
    <source>
        <dbReference type="Proteomes" id="UP000054928"/>
    </source>
</evidence>
<dbReference type="GeneID" id="36406260"/>
<organism evidence="1 2">
    <name type="scientific">Plasmopara halstedii</name>
    <name type="common">Downy mildew of sunflower</name>
    <dbReference type="NCBI Taxonomy" id="4781"/>
    <lineage>
        <taxon>Eukaryota</taxon>
        <taxon>Sar</taxon>
        <taxon>Stramenopiles</taxon>
        <taxon>Oomycota</taxon>
        <taxon>Peronosporomycetes</taxon>
        <taxon>Peronosporales</taxon>
        <taxon>Peronosporaceae</taxon>
        <taxon>Plasmopara</taxon>
    </lineage>
</organism>
<dbReference type="OrthoDB" id="61155at2759"/>
<keyword evidence="2" id="KW-1185">Reference proteome</keyword>
<dbReference type="AlphaFoldDB" id="A0A0P1AJM0"/>
<dbReference type="EMBL" id="CCYD01000524">
    <property type="protein sequence ID" value="CEG41036.1"/>
    <property type="molecule type" value="Genomic_DNA"/>
</dbReference>
<dbReference type="PANTHER" id="PTHR35506:SF1">
    <property type="entry name" value="OS02G0135600 PROTEIN"/>
    <property type="match status" value="1"/>
</dbReference>
<accession>A0A0P1AJM0</accession>
<proteinExistence type="predicted"/>
<sequence>MPALQLAQKIFVLFLDGEGETSSPALDDVAARGCCGMLVLPEMKVSDLLVLLGVQSTNGNLAYPEIPIFFYSASNSALQIAESAGITTVHHIQDVRDTKTQIVSVLMDPEIAKALTFVHIEVAKNQFFSEEFWINSLVSELSTQHLKDGSSKIFVSIVKTSCFPVMKPSKPHPLRPLQSYTKFDNEYLEDDAENPRRRLMFASLYQDQTRRDAVQTFDEAEVDKLGCYREMDARVFMKEMAFRLGLAPKYGA</sequence>